<dbReference type="PANTHER" id="PTHR43002">
    <property type="entry name" value="GLYCOGEN DEBRANCHING ENZYME"/>
    <property type="match status" value="1"/>
</dbReference>
<keyword evidence="8" id="KW-1185">Reference proteome</keyword>
<dbReference type="Pfam" id="PF02922">
    <property type="entry name" value="CBM_48"/>
    <property type="match status" value="1"/>
</dbReference>
<gene>
    <name evidence="7" type="primary">glgX</name>
    <name evidence="7" type="ORF">DP939_36090</name>
</gene>
<dbReference type="Proteomes" id="UP000253303">
    <property type="component" value="Unassembled WGS sequence"/>
</dbReference>
<dbReference type="FunFam" id="3.20.20.80:FF:000054">
    <property type="entry name" value="Glycogen debranching enzyme"/>
    <property type="match status" value="1"/>
</dbReference>
<keyword evidence="2" id="KW-0378">Hydrolase</keyword>
<dbReference type="AlphaFoldDB" id="A0A366LN59"/>
<dbReference type="SUPFAM" id="SSF51445">
    <property type="entry name" value="(Trans)glycosidases"/>
    <property type="match status" value="1"/>
</dbReference>
<dbReference type="InterPro" id="IPR006047">
    <property type="entry name" value="GH13_cat_dom"/>
</dbReference>
<evidence type="ECO:0000256" key="5">
    <source>
        <dbReference type="SAM" id="MobiDB-lite"/>
    </source>
</evidence>
<feature type="region of interest" description="Disordered" evidence="5">
    <location>
        <begin position="473"/>
        <end position="502"/>
    </location>
</feature>
<dbReference type="Pfam" id="PF21156">
    <property type="entry name" value="ISOA1-3_C"/>
    <property type="match status" value="1"/>
</dbReference>
<dbReference type="CDD" id="cd11326">
    <property type="entry name" value="AmyAc_Glg_debranch"/>
    <property type="match status" value="1"/>
</dbReference>
<dbReference type="Gene3D" id="2.60.40.10">
    <property type="entry name" value="Immunoglobulins"/>
    <property type="match status" value="1"/>
</dbReference>
<dbReference type="InterPro" id="IPR011837">
    <property type="entry name" value="Glycogen_debranch_GlgX"/>
</dbReference>
<evidence type="ECO:0000256" key="2">
    <source>
        <dbReference type="ARBA" id="ARBA00022801"/>
    </source>
</evidence>
<keyword evidence="3" id="KW-0809">Transit peptide</keyword>
<evidence type="ECO:0000259" key="6">
    <source>
        <dbReference type="SMART" id="SM00642"/>
    </source>
</evidence>
<reference evidence="7 8" key="1">
    <citation type="submission" date="2018-06" db="EMBL/GenBank/DDBJ databases">
        <title>Sphaerisporangium craniellae sp. nov., isolated from a marine sponge in the South China Sea.</title>
        <authorList>
            <person name="Li L."/>
        </authorList>
    </citation>
    <scope>NUCLEOTIDE SEQUENCE [LARGE SCALE GENOMIC DNA]</scope>
    <source>
        <strain evidence="7 8">LHW63015</strain>
    </source>
</reference>
<proteinExistence type="inferred from homology"/>
<accession>A0A366LN59</accession>
<dbReference type="InterPro" id="IPR048650">
    <property type="entry name" value="ISOA1-3-like_C"/>
</dbReference>
<dbReference type="EMBL" id="QMEY01000024">
    <property type="protein sequence ID" value="RBQ15267.1"/>
    <property type="molecule type" value="Genomic_DNA"/>
</dbReference>
<dbReference type="GO" id="GO:0005980">
    <property type="term" value="P:glycogen catabolic process"/>
    <property type="evidence" value="ECO:0007669"/>
    <property type="project" value="InterPro"/>
</dbReference>
<organism evidence="7 8">
    <name type="scientific">Spongiactinospora rosea</name>
    <dbReference type="NCBI Taxonomy" id="2248750"/>
    <lineage>
        <taxon>Bacteria</taxon>
        <taxon>Bacillati</taxon>
        <taxon>Actinomycetota</taxon>
        <taxon>Actinomycetes</taxon>
        <taxon>Streptosporangiales</taxon>
        <taxon>Streptosporangiaceae</taxon>
        <taxon>Spongiactinospora</taxon>
    </lineage>
</organism>
<evidence type="ECO:0000256" key="3">
    <source>
        <dbReference type="ARBA" id="ARBA00022946"/>
    </source>
</evidence>
<dbReference type="InterPro" id="IPR017853">
    <property type="entry name" value="GH"/>
</dbReference>
<protein>
    <submittedName>
        <fullName evidence="7">Glycogen debranching enzyme GlgX</fullName>
    </submittedName>
</protein>
<feature type="compositionally biased region" description="Basic and acidic residues" evidence="5">
    <location>
        <begin position="473"/>
        <end position="484"/>
    </location>
</feature>
<feature type="domain" description="Glycosyl hydrolase family 13 catalytic" evidence="6">
    <location>
        <begin position="165"/>
        <end position="575"/>
    </location>
</feature>
<sequence>MTIPLLGRIDAYPTHKISGFPARHGNPLLPGATFTNGGVNFSVSSENATSISLVLFKRGQREPYAELPLPDTFRTGHIWSITVYDLDNLDDLEYGFRADGPDPNCSPDRILSDPYAKLVSGREVWGQEPDWSDPYQHRSRLMFHDFHWGDDTPPRIPRDQLIIYEAHVRGFTRHPSSGVSAPGTYAGLREKIPYLKSIGVNALELMPIFEFDEFENSRINEETGERLYNFWGYSTVSFYAPKAGYAASGRYGMAGDELKALVRECHANGIEVILDVVFNHTAEGNHEGPTISFKGLDNDVWYMMTPEGYYYNFSGTGNTMNCNHPVVREFVLDCLRYWVVEYHIDGFRFDLAAIMTRDVDGTPLPNPPLLQELAYDPLLRGCILIAEAWDAAGLYEVGSFPNYHRWSEWNGRYRDTVRRFVKGDPGMAGEMATRYVGSPDMYAGRSPAASINFITAHDGFTLHDLVSYNDKHNEANGEANRDGGNDNNSWNCGAEGPTDDPEIDALRRRQMKNLLTLLMTSQGIPMILAGDERARTQWGNNNAYCHDSELSWVDWSEGDLPEEIAGFTSRLTRLRAAHPAVHALEHPTGREVVPGLPEISWHGVAAYSPDWSQESRLLAVMRCAPAADGDVDCVYVASNAHWEAREVELPWLPEGALWRVAADTFAAAPDDVFPIGEEPVLGDQRAIKVNARSTVVLCSRIS</sequence>
<dbReference type="Gene3D" id="3.20.20.80">
    <property type="entry name" value="Glycosidases"/>
    <property type="match status" value="1"/>
</dbReference>
<dbReference type="Pfam" id="PF00128">
    <property type="entry name" value="Alpha-amylase"/>
    <property type="match status" value="1"/>
</dbReference>
<comment type="similarity">
    <text evidence="1">Belongs to the glycosyl hydrolase 13 family.</text>
</comment>
<dbReference type="GO" id="GO:0019156">
    <property type="term" value="F:isoamylase activity"/>
    <property type="evidence" value="ECO:0007669"/>
    <property type="project" value="UniProtKB-ARBA"/>
</dbReference>
<dbReference type="CDD" id="cd11234">
    <property type="entry name" value="E_set_GDE_N"/>
    <property type="match status" value="1"/>
</dbReference>
<evidence type="ECO:0000313" key="7">
    <source>
        <dbReference type="EMBL" id="RBQ15267.1"/>
    </source>
</evidence>
<comment type="caution">
    <text evidence="7">The sequence shown here is derived from an EMBL/GenBank/DDBJ whole genome shotgun (WGS) entry which is preliminary data.</text>
</comment>
<evidence type="ECO:0000256" key="4">
    <source>
        <dbReference type="ARBA" id="ARBA00023295"/>
    </source>
</evidence>
<evidence type="ECO:0000256" key="1">
    <source>
        <dbReference type="ARBA" id="ARBA00008061"/>
    </source>
</evidence>
<evidence type="ECO:0000313" key="8">
    <source>
        <dbReference type="Proteomes" id="UP000253303"/>
    </source>
</evidence>
<dbReference type="InterPro" id="IPR014756">
    <property type="entry name" value="Ig_E-set"/>
</dbReference>
<dbReference type="SMART" id="SM00642">
    <property type="entry name" value="Aamy"/>
    <property type="match status" value="1"/>
</dbReference>
<name>A0A366LN59_9ACTN</name>
<dbReference type="SUPFAM" id="SSF51011">
    <property type="entry name" value="Glycosyl hydrolase domain"/>
    <property type="match status" value="1"/>
</dbReference>
<dbReference type="InterPro" id="IPR013780">
    <property type="entry name" value="Glyco_hydro_b"/>
</dbReference>
<dbReference type="NCBIfam" id="TIGR02100">
    <property type="entry name" value="glgX_debranch"/>
    <property type="match status" value="1"/>
</dbReference>
<dbReference type="InterPro" id="IPR013783">
    <property type="entry name" value="Ig-like_fold"/>
</dbReference>
<dbReference type="OrthoDB" id="3236218at2"/>
<dbReference type="GO" id="GO:0004135">
    <property type="term" value="F:amylo-alpha-1,6-glucosidase activity"/>
    <property type="evidence" value="ECO:0007669"/>
    <property type="project" value="InterPro"/>
</dbReference>
<keyword evidence="4" id="KW-0326">Glycosidase</keyword>
<dbReference type="InterPro" id="IPR004193">
    <property type="entry name" value="Glyco_hydro_13_N"/>
</dbReference>
<dbReference type="SUPFAM" id="SSF81296">
    <property type="entry name" value="E set domains"/>
    <property type="match status" value="1"/>
</dbReference>
<dbReference type="Gene3D" id="2.60.40.1180">
    <property type="entry name" value="Golgi alpha-mannosidase II"/>
    <property type="match status" value="1"/>
</dbReference>